<dbReference type="InterPro" id="IPR027443">
    <property type="entry name" value="IPNS-like_sf"/>
</dbReference>
<dbReference type="GO" id="GO:0044283">
    <property type="term" value="P:small molecule biosynthetic process"/>
    <property type="evidence" value="ECO:0007669"/>
    <property type="project" value="UniProtKB-ARBA"/>
</dbReference>
<reference evidence="4 5" key="1">
    <citation type="journal article" date="2014" name="Genome Biol. Evol.">
        <title>Comparative genomics and transcriptomics analyses reveal divergent lifestyle features of nematode endoparasitic fungus Hirsutella minnesotensis.</title>
        <authorList>
            <person name="Lai Y."/>
            <person name="Liu K."/>
            <person name="Zhang X."/>
            <person name="Zhang X."/>
            <person name="Li K."/>
            <person name="Wang N."/>
            <person name="Shu C."/>
            <person name="Wu Y."/>
            <person name="Wang C."/>
            <person name="Bushley K.E."/>
            <person name="Xiang M."/>
            <person name="Liu X."/>
        </authorList>
    </citation>
    <scope>NUCLEOTIDE SEQUENCE [LARGE SCALE GENOMIC DNA]</scope>
    <source>
        <strain evidence="4 5">3608</strain>
    </source>
</reference>
<dbReference type="InterPro" id="IPR005123">
    <property type="entry name" value="Oxoglu/Fe-dep_dioxygenase_dom"/>
</dbReference>
<evidence type="ECO:0000259" key="3">
    <source>
        <dbReference type="PROSITE" id="PS51471"/>
    </source>
</evidence>
<evidence type="ECO:0000256" key="2">
    <source>
        <dbReference type="RuleBase" id="RU003682"/>
    </source>
</evidence>
<evidence type="ECO:0000313" key="5">
    <source>
        <dbReference type="Proteomes" id="UP000054481"/>
    </source>
</evidence>
<dbReference type="EMBL" id="KQ030548">
    <property type="protein sequence ID" value="KJZ72349.1"/>
    <property type="molecule type" value="Genomic_DNA"/>
</dbReference>
<sequence length="353" mass="39067">MPTAKYFKQVPPFPSGLPLAPLQKLSLKKLQDADEQESASLFRAAREWGFCLIDLQSSAQGESLLQLAEKMFDLTTKTFALDYDELLRHAYNPPHDLTGYKRKGVLKTDDGKVDCMELYTVNQDDIVGNKPARSNAEPIEANRATIKQFIEQSHGVVDVVALQLERQLGLQPGAISSLSPLHEASDTSIRLLHAQPQSAKHREFITLGGHTDIDTITLLFNVVGGMQILPMGEERTGDKWLYVQPAPGHVIINFGDTLVEWTGGLLRTSLHRVVAAPGPQSSVIRRSVAYLQRPRASASMRRLVGGRIPLIQEAEDDWGDVPVDDWAASRVRQIILGQLKPETRGGTARRVQV</sequence>
<accession>A0A0F8A3S7</accession>
<dbReference type="PROSITE" id="PS51471">
    <property type="entry name" value="FE2OG_OXY"/>
    <property type="match status" value="1"/>
</dbReference>
<dbReference type="Gene3D" id="2.60.120.330">
    <property type="entry name" value="B-lactam Antibiotic, Isopenicillin N Synthase, Chain"/>
    <property type="match status" value="1"/>
</dbReference>
<dbReference type="GO" id="GO:0016491">
    <property type="term" value="F:oxidoreductase activity"/>
    <property type="evidence" value="ECO:0007669"/>
    <property type="project" value="UniProtKB-KW"/>
</dbReference>
<dbReference type="Pfam" id="PF14226">
    <property type="entry name" value="DIOX_N"/>
    <property type="match status" value="1"/>
</dbReference>
<protein>
    <recommendedName>
        <fullName evidence="3">Fe2OG dioxygenase domain-containing protein</fullName>
    </recommendedName>
</protein>
<dbReference type="Proteomes" id="UP000054481">
    <property type="component" value="Unassembled WGS sequence"/>
</dbReference>
<dbReference type="InterPro" id="IPR026992">
    <property type="entry name" value="DIOX_N"/>
</dbReference>
<proteinExistence type="inferred from homology"/>
<gene>
    <name evidence="4" type="ORF">HIM_08275</name>
</gene>
<dbReference type="SUPFAM" id="SSF51197">
    <property type="entry name" value="Clavaminate synthase-like"/>
    <property type="match status" value="1"/>
</dbReference>
<dbReference type="InterPro" id="IPR050231">
    <property type="entry name" value="Iron_ascorbate_oxido_reductase"/>
</dbReference>
<organism evidence="4 5">
    <name type="scientific">Hirsutella minnesotensis 3608</name>
    <dbReference type="NCBI Taxonomy" id="1043627"/>
    <lineage>
        <taxon>Eukaryota</taxon>
        <taxon>Fungi</taxon>
        <taxon>Dikarya</taxon>
        <taxon>Ascomycota</taxon>
        <taxon>Pezizomycotina</taxon>
        <taxon>Sordariomycetes</taxon>
        <taxon>Hypocreomycetidae</taxon>
        <taxon>Hypocreales</taxon>
        <taxon>Ophiocordycipitaceae</taxon>
        <taxon>Hirsutella</taxon>
    </lineage>
</organism>
<dbReference type="OrthoDB" id="288590at2759"/>
<dbReference type="PANTHER" id="PTHR47990">
    <property type="entry name" value="2-OXOGLUTARATE (2OG) AND FE(II)-DEPENDENT OXYGENASE SUPERFAMILY PROTEIN-RELATED"/>
    <property type="match status" value="1"/>
</dbReference>
<keyword evidence="2" id="KW-0479">Metal-binding</keyword>
<comment type="similarity">
    <text evidence="1 2">Belongs to the iron/ascorbate-dependent oxidoreductase family.</text>
</comment>
<evidence type="ECO:0000256" key="1">
    <source>
        <dbReference type="ARBA" id="ARBA00008056"/>
    </source>
</evidence>
<dbReference type="Pfam" id="PF03171">
    <property type="entry name" value="2OG-FeII_Oxy"/>
    <property type="match status" value="1"/>
</dbReference>
<keyword evidence="5" id="KW-1185">Reference proteome</keyword>
<feature type="domain" description="Fe2OG dioxygenase" evidence="3">
    <location>
        <begin position="192"/>
        <end position="294"/>
    </location>
</feature>
<dbReference type="AlphaFoldDB" id="A0A0F8A3S7"/>
<dbReference type="InterPro" id="IPR044861">
    <property type="entry name" value="IPNS-like_FE2OG_OXY"/>
</dbReference>
<evidence type="ECO:0000313" key="4">
    <source>
        <dbReference type="EMBL" id="KJZ72349.1"/>
    </source>
</evidence>
<keyword evidence="2" id="KW-0408">Iron</keyword>
<dbReference type="GO" id="GO:0046872">
    <property type="term" value="F:metal ion binding"/>
    <property type="evidence" value="ECO:0007669"/>
    <property type="project" value="UniProtKB-KW"/>
</dbReference>
<name>A0A0F8A3S7_9HYPO</name>
<keyword evidence="2" id="KW-0560">Oxidoreductase</keyword>